<proteinExistence type="predicted"/>
<dbReference type="KEGG" id="rhg:EXZ61_12780"/>
<sequence length="207" mass="23048">MTLSTTPFQRLAKRAFTLWRTSACLLLCAWGLAGCSSLLPKSRNEAPIFKSFEEARRTIESLVPMKSGLEALTHMGIDPVKQPNITILTQADVVRRLANSNVMLREDLDPGILQCMGARDACRGWELTMSSISKERTGNFFSDFFNFTRRTETTGWRFNALIVLVDNVVVYRTWGGEPVVNEVEVKTNPLGPLQDSGPSLVPAPSLR</sequence>
<dbReference type="AlphaFoldDB" id="A0A515EQP1"/>
<dbReference type="EMBL" id="CP036282">
    <property type="protein sequence ID" value="QDL54969.1"/>
    <property type="molecule type" value="Genomic_DNA"/>
</dbReference>
<gene>
    <name evidence="1" type="ORF">EXZ61_12780</name>
</gene>
<evidence type="ECO:0000313" key="2">
    <source>
        <dbReference type="Proteomes" id="UP000317365"/>
    </source>
</evidence>
<keyword evidence="2" id="KW-1185">Reference proteome</keyword>
<reference evidence="2" key="2">
    <citation type="journal article" date="2020" name="Int. J. Syst. Evol. Microbiol.">
        <title>Genomic insights into a novel species Rhodoferax aquaticus sp. nov., isolated from freshwater.</title>
        <authorList>
            <person name="Li T."/>
            <person name="Zhuo Y."/>
            <person name="Jin C.Z."/>
            <person name="Wu X."/>
            <person name="Ko S.R."/>
            <person name="Jin F.J."/>
            <person name="Ahn C.Y."/>
            <person name="Oh H.M."/>
            <person name="Lee H.G."/>
            <person name="Jin L."/>
        </authorList>
    </citation>
    <scope>NUCLEOTIDE SEQUENCE [LARGE SCALE GENOMIC DNA]</scope>
    <source>
        <strain evidence="2">Gr-4</strain>
    </source>
</reference>
<name>A0A515EQP1_9BURK</name>
<protein>
    <submittedName>
        <fullName evidence="1">Uncharacterized protein</fullName>
    </submittedName>
</protein>
<evidence type="ECO:0000313" key="1">
    <source>
        <dbReference type="EMBL" id="QDL54969.1"/>
    </source>
</evidence>
<organism evidence="1 2">
    <name type="scientific">Rhodoferax aquaticus</name>
    <dbReference type="NCBI Taxonomy" id="2527691"/>
    <lineage>
        <taxon>Bacteria</taxon>
        <taxon>Pseudomonadati</taxon>
        <taxon>Pseudomonadota</taxon>
        <taxon>Betaproteobacteria</taxon>
        <taxon>Burkholderiales</taxon>
        <taxon>Comamonadaceae</taxon>
        <taxon>Rhodoferax</taxon>
    </lineage>
</organism>
<accession>A0A515EQP1</accession>
<dbReference type="RefSeq" id="WP_142812129.1">
    <property type="nucleotide sequence ID" value="NZ_CP036282.1"/>
</dbReference>
<dbReference type="Proteomes" id="UP000317365">
    <property type="component" value="Chromosome"/>
</dbReference>
<reference evidence="2" key="1">
    <citation type="submission" date="2019-02" db="EMBL/GenBank/DDBJ databases">
        <title>Complete genome sequence of Rhodoferax sp. Gr-4.</title>
        <authorList>
            <person name="Jin L."/>
        </authorList>
    </citation>
    <scope>NUCLEOTIDE SEQUENCE [LARGE SCALE GENOMIC DNA]</scope>
    <source>
        <strain evidence="2">Gr-4</strain>
    </source>
</reference>